<gene>
    <name evidence="2" type="ORF">EDC18_101292</name>
</gene>
<keyword evidence="1" id="KW-0472">Membrane</keyword>
<keyword evidence="1" id="KW-1133">Transmembrane helix</keyword>
<dbReference type="EMBL" id="SMAL01000001">
    <property type="protein sequence ID" value="TCT16996.1"/>
    <property type="molecule type" value="Genomic_DNA"/>
</dbReference>
<organism evidence="2 3">
    <name type="scientific">Natranaerovirga pectinivora</name>
    <dbReference type="NCBI Taxonomy" id="682400"/>
    <lineage>
        <taxon>Bacteria</taxon>
        <taxon>Bacillati</taxon>
        <taxon>Bacillota</taxon>
        <taxon>Clostridia</taxon>
        <taxon>Lachnospirales</taxon>
        <taxon>Natranaerovirgaceae</taxon>
        <taxon>Natranaerovirga</taxon>
    </lineage>
</organism>
<protein>
    <submittedName>
        <fullName evidence="2">Uncharacterized protein</fullName>
    </submittedName>
</protein>
<name>A0A4R3MUM3_9FIRM</name>
<comment type="caution">
    <text evidence="2">The sequence shown here is derived from an EMBL/GenBank/DDBJ whole genome shotgun (WGS) entry which is preliminary data.</text>
</comment>
<evidence type="ECO:0000256" key="1">
    <source>
        <dbReference type="SAM" id="Phobius"/>
    </source>
</evidence>
<dbReference type="AlphaFoldDB" id="A0A4R3MUM3"/>
<evidence type="ECO:0000313" key="2">
    <source>
        <dbReference type="EMBL" id="TCT16996.1"/>
    </source>
</evidence>
<proteinExistence type="predicted"/>
<evidence type="ECO:0000313" key="3">
    <source>
        <dbReference type="Proteomes" id="UP000294902"/>
    </source>
</evidence>
<dbReference type="RefSeq" id="WP_279230887.1">
    <property type="nucleotide sequence ID" value="NZ_SMAL01000001.1"/>
</dbReference>
<accession>A0A4R3MUM3</accession>
<keyword evidence="1" id="KW-0812">Transmembrane</keyword>
<feature type="transmembrane region" description="Helical" evidence="1">
    <location>
        <begin position="6"/>
        <end position="29"/>
    </location>
</feature>
<sequence>MMAFSVILLGLILGSVFLIGIVATIIILINQNKRKGNDDGFR</sequence>
<keyword evidence="3" id="KW-1185">Reference proteome</keyword>
<dbReference type="Proteomes" id="UP000294902">
    <property type="component" value="Unassembled WGS sequence"/>
</dbReference>
<reference evidence="2 3" key="1">
    <citation type="submission" date="2019-03" db="EMBL/GenBank/DDBJ databases">
        <title>Genomic Encyclopedia of Type Strains, Phase IV (KMG-IV): sequencing the most valuable type-strain genomes for metagenomic binning, comparative biology and taxonomic classification.</title>
        <authorList>
            <person name="Goeker M."/>
        </authorList>
    </citation>
    <scope>NUCLEOTIDE SEQUENCE [LARGE SCALE GENOMIC DNA]</scope>
    <source>
        <strain evidence="2 3">DSM 24629</strain>
    </source>
</reference>